<dbReference type="Proteomes" id="UP000637383">
    <property type="component" value="Unassembled WGS sequence"/>
</dbReference>
<dbReference type="InterPro" id="IPR027417">
    <property type="entry name" value="P-loop_NTPase"/>
</dbReference>
<dbReference type="InterPro" id="IPR029464">
    <property type="entry name" value="HSDR_N"/>
</dbReference>
<comment type="caution">
    <text evidence="3">The sequence shown here is derived from an EMBL/GenBank/DDBJ whole genome shotgun (WGS) entry which is preliminary data.</text>
</comment>
<dbReference type="InterPro" id="IPR025669">
    <property type="entry name" value="AAA_dom"/>
</dbReference>
<feature type="domain" description="AAA" evidence="2">
    <location>
        <begin position="219"/>
        <end position="389"/>
    </location>
</feature>
<dbReference type="Pfam" id="PF13614">
    <property type="entry name" value="AAA_31"/>
    <property type="match status" value="1"/>
</dbReference>
<dbReference type="InterPro" id="IPR050678">
    <property type="entry name" value="DNA_Partitioning_ATPase"/>
</dbReference>
<organism evidence="3 4">
    <name type="scientific">Nostoc paludosum FACHB-159</name>
    <dbReference type="NCBI Taxonomy" id="2692908"/>
    <lineage>
        <taxon>Bacteria</taxon>
        <taxon>Bacillati</taxon>
        <taxon>Cyanobacteriota</taxon>
        <taxon>Cyanophyceae</taxon>
        <taxon>Nostocales</taxon>
        <taxon>Nostocaceae</taxon>
        <taxon>Nostoc</taxon>
    </lineage>
</organism>
<dbReference type="Pfam" id="PF13588">
    <property type="entry name" value="HSDR_N_2"/>
    <property type="match status" value="1"/>
</dbReference>
<keyword evidence="4" id="KW-1185">Reference proteome</keyword>
<protein>
    <submittedName>
        <fullName evidence="3">AAA family ATPase</fullName>
    </submittedName>
</protein>
<evidence type="ECO:0000259" key="1">
    <source>
        <dbReference type="Pfam" id="PF13588"/>
    </source>
</evidence>
<dbReference type="Gene3D" id="3.40.50.300">
    <property type="entry name" value="P-loop containing nucleotide triphosphate hydrolases"/>
    <property type="match status" value="1"/>
</dbReference>
<proteinExistence type="predicted"/>
<dbReference type="PANTHER" id="PTHR13696">
    <property type="entry name" value="P-LOOP CONTAINING NUCLEOSIDE TRIPHOSPHATE HYDROLASE"/>
    <property type="match status" value="1"/>
</dbReference>
<dbReference type="PANTHER" id="PTHR13696:SF99">
    <property type="entry name" value="COBYRINIC ACID AC-DIAMIDE SYNTHASE"/>
    <property type="match status" value="1"/>
</dbReference>
<dbReference type="SUPFAM" id="SSF52540">
    <property type="entry name" value="P-loop containing nucleoside triphosphate hydrolases"/>
    <property type="match status" value="1"/>
</dbReference>
<reference evidence="3 4" key="1">
    <citation type="journal article" date="2020" name="ISME J.">
        <title>Comparative genomics reveals insights into cyanobacterial evolution and habitat adaptation.</title>
        <authorList>
            <person name="Chen M.Y."/>
            <person name="Teng W.K."/>
            <person name="Zhao L."/>
            <person name="Hu C.X."/>
            <person name="Zhou Y.K."/>
            <person name="Han B.P."/>
            <person name="Song L.R."/>
            <person name="Shu W.S."/>
        </authorList>
    </citation>
    <scope>NUCLEOTIDE SEQUENCE [LARGE SCALE GENOMIC DNA]</scope>
    <source>
        <strain evidence="3 4">FACHB-159</strain>
    </source>
</reference>
<sequence>MHHRASMIADYGSTLQNIFQAIAPNSNESDVEQKVVIPLLHTLGYTSADWQSQVVVLQSKLDFLVGQPDSALIKPAYLIIEVKAPSKNIAHSVWQINNYMRRTGSVIGLLTNGYNFRILYNYNQKITTVVEYSQATLIQQYTSFYKILSKKTYLNFTSILYKNQQNIRLQFLNLISKEVQQEDMLGLFNKGKKSAIQIMHTSEEKILVSQTKEERKSMIITVFNNKGGVGKTTTTINLAAALNKLGKRVLLIDIDAQANLTMGLGIDPLDDVEKQGKKDITHLLTEPRTSLEETIIHKNWDDVELDIVPSHIRLSFMEAALINTPDIDRVLAKKLNKYRNQYDYILIDPPPSFGKANTISLMASSGVLIPTQLAPYPIRALEYVISRAIALDESKDEPLPILGIAVSMYNRAANKVALAMTQQIFDILSKNAESKNIELFPQETWIPSLSIVSTTPNKGYPICFAEFDKELNSKDKEAAQDAFNCYIKLAKQFISVTKEKE</sequence>
<evidence type="ECO:0000313" key="4">
    <source>
        <dbReference type="Proteomes" id="UP000637383"/>
    </source>
</evidence>
<evidence type="ECO:0000259" key="2">
    <source>
        <dbReference type="Pfam" id="PF13614"/>
    </source>
</evidence>
<accession>A0ABR8K4P9</accession>
<feature type="domain" description="Type I restriction enzyme R protein N-terminal" evidence="1">
    <location>
        <begin position="28"/>
        <end position="123"/>
    </location>
</feature>
<dbReference type="EMBL" id="JACJTU010000005">
    <property type="protein sequence ID" value="MBD2733756.1"/>
    <property type="molecule type" value="Genomic_DNA"/>
</dbReference>
<gene>
    <name evidence="3" type="ORF">H6H03_07485</name>
</gene>
<evidence type="ECO:0000313" key="3">
    <source>
        <dbReference type="EMBL" id="MBD2733756.1"/>
    </source>
</evidence>
<dbReference type="CDD" id="cd02042">
    <property type="entry name" value="ParAB_family"/>
    <property type="match status" value="1"/>
</dbReference>
<name>A0ABR8K4P9_9NOSO</name>